<dbReference type="GO" id="GO:0016567">
    <property type="term" value="P:protein ubiquitination"/>
    <property type="evidence" value="ECO:0007669"/>
    <property type="project" value="TreeGrafter"/>
</dbReference>
<dbReference type="Proteomes" id="UP000192223">
    <property type="component" value="Unplaced"/>
</dbReference>
<dbReference type="GO" id="GO:0032436">
    <property type="term" value="P:positive regulation of proteasomal ubiquitin-dependent protein catabolic process"/>
    <property type="evidence" value="ECO:0007669"/>
    <property type="project" value="TreeGrafter"/>
</dbReference>
<dbReference type="Pfam" id="PF09737">
    <property type="entry name" value="Det1"/>
    <property type="match status" value="1"/>
</dbReference>
<dbReference type="FunCoup" id="A0A7F5R3L4">
    <property type="interactions" value="803"/>
</dbReference>
<dbReference type="KEGG" id="apln:108738132"/>
<keyword evidence="1" id="KW-1185">Reference proteome</keyword>
<dbReference type="PANTHER" id="PTHR13374">
    <property type="entry name" value="DET1 HOMOLOG DE-ETIOLATED-1 HOMOLOG"/>
    <property type="match status" value="1"/>
</dbReference>
<name>A0A7F5R3L4_AGRPL</name>
<dbReference type="GO" id="GO:0005634">
    <property type="term" value="C:nucleus"/>
    <property type="evidence" value="ECO:0007669"/>
    <property type="project" value="TreeGrafter"/>
</dbReference>
<dbReference type="RefSeq" id="XP_025829888.1">
    <property type="nucleotide sequence ID" value="XM_025974103.1"/>
</dbReference>
<protein>
    <submittedName>
        <fullName evidence="2">DET1 homolog</fullName>
    </submittedName>
</protein>
<evidence type="ECO:0000313" key="1">
    <source>
        <dbReference type="Proteomes" id="UP000192223"/>
    </source>
</evidence>
<dbReference type="InParanoid" id="A0A7F5R3L4"/>
<evidence type="ECO:0000313" key="2">
    <source>
        <dbReference type="RefSeq" id="XP_025829888.1"/>
    </source>
</evidence>
<reference evidence="2" key="1">
    <citation type="submission" date="2025-08" db="UniProtKB">
        <authorList>
            <consortium name="RefSeq"/>
        </authorList>
    </citation>
    <scope>IDENTIFICATION</scope>
    <source>
        <tissue evidence="2">Entire body</tissue>
    </source>
</reference>
<proteinExistence type="predicted"/>
<dbReference type="GO" id="GO:0031625">
    <property type="term" value="F:ubiquitin protein ligase binding"/>
    <property type="evidence" value="ECO:0007669"/>
    <property type="project" value="TreeGrafter"/>
</dbReference>
<dbReference type="SUPFAM" id="SSF82171">
    <property type="entry name" value="DPP6 N-terminal domain-like"/>
    <property type="match status" value="1"/>
</dbReference>
<dbReference type="PANTHER" id="PTHR13374:SF3">
    <property type="entry name" value="DET1 HOMOLOG"/>
    <property type="match status" value="1"/>
</dbReference>
<dbReference type="InterPro" id="IPR019138">
    <property type="entry name" value="De-etiolated_protein_1_Det1"/>
</dbReference>
<dbReference type="AlphaFoldDB" id="A0A7F5R3L4"/>
<dbReference type="GeneID" id="108738132"/>
<gene>
    <name evidence="2" type="primary">LOC108738132</name>
</gene>
<sequence length="551" mass="63968">MDSFAIKPRKVPSQNVVMRLINRETGAFKRPGTHFHTARQFYQNVFPNFTVINIEKPPCFLRKFSPDGKLLIAFSSDQTSLEVYTYLGPAAAGDLLQNAKERSDKAKYEIKSKIFERFFKLKFVINVAQSLEQLNRECSLFSDDGRYVIVGSAAYIPDDLRPHFYEIYTNNESVTPNLRSPLEDYTLHLIDLHVGKLCDTRQFKVDKIFLSHNQGLYLYKDTLAVLSVQHQVIHVFQILDGMFVDVRKIGRFCFEDDSYYFNSTFPTERAFREVFINSLKHRLLTFLYKRAIKIRQETGDPYEIRKFYQYFDNFKALRLWKMQLLDENHLLLKYASEDVVTLKTPDANSQASFFVVYNMIESKVLAIYENTSRELLELFENFCDCFRNASIYTGTQFTCSPSNNLYARLQQHRFKQTIVSAKFGGKTEATKRLLAQLPISAQSYSSSPYLDLSLFSYDDKWVSVMERPKACGEHPIRFYARDSGFLKFRIYAGSTGRPSTTPARRLVAFTFHPTDPFAISVQRTNSEYIVNFHIHCNPTVCDLSEDVLSFL</sequence>
<dbReference type="GO" id="GO:1990756">
    <property type="term" value="F:ubiquitin-like ligase-substrate adaptor activity"/>
    <property type="evidence" value="ECO:0007669"/>
    <property type="project" value="TreeGrafter"/>
</dbReference>
<accession>A0A7F5R3L4</accession>
<dbReference type="OrthoDB" id="18339at2759"/>
<organism evidence="1 2">
    <name type="scientific">Agrilus planipennis</name>
    <name type="common">Emerald ash borer</name>
    <name type="synonym">Agrilus marcopoli</name>
    <dbReference type="NCBI Taxonomy" id="224129"/>
    <lineage>
        <taxon>Eukaryota</taxon>
        <taxon>Metazoa</taxon>
        <taxon>Ecdysozoa</taxon>
        <taxon>Arthropoda</taxon>
        <taxon>Hexapoda</taxon>
        <taxon>Insecta</taxon>
        <taxon>Pterygota</taxon>
        <taxon>Neoptera</taxon>
        <taxon>Endopterygota</taxon>
        <taxon>Coleoptera</taxon>
        <taxon>Polyphaga</taxon>
        <taxon>Elateriformia</taxon>
        <taxon>Buprestoidea</taxon>
        <taxon>Buprestidae</taxon>
        <taxon>Agrilinae</taxon>
        <taxon>Agrilus</taxon>
    </lineage>
</organism>
<dbReference type="GO" id="GO:0031461">
    <property type="term" value="C:cullin-RING ubiquitin ligase complex"/>
    <property type="evidence" value="ECO:0007669"/>
    <property type="project" value="TreeGrafter"/>
</dbReference>